<name>A0A239HNE2_9BURK</name>
<dbReference type="InterPro" id="IPR006015">
    <property type="entry name" value="Universal_stress_UspA"/>
</dbReference>
<evidence type="ECO:0000313" key="3">
    <source>
        <dbReference type="EMBL" id="SNS82879.1"/>
    </source>
</evidence>
<evidence type="ECO:0000313" key="4">
    <source>
        <dbReference type="Proteomes" id="UP000198284"/>
    </source>
</evidence>
<dbReference type="Proteomes" id="UP000198284">
    <property type="component" value="Unassembled WGS sequence"/>
</dbReference>
<sequence>MSYRTILVHVDDSTHAPSRIALAARIARVSEGSHLVGAAMTGVSRFVYGDALPQSRRDAMLPFVDQQVELLARQAQDSLDRFEEIVRGGDVSYEPRLVNDDVIGGLALHAPYCDVIVLGQYDSDDPASMPYGDLPESVAMASGCPVLVVPHARAANAGAQGFLDNVLVAWDASIEATRAVHQALPLLKAARQIQVAVFNAQGNEDARGVDPGVDIALFLARHGIRVEVVQRRAGGDIGEALIGLAAERGSSMMVMGCYGHSRFREILLGGATRTVLRDMRIPVLMAH</sequence>
<feature type="domain" description="UspA" evidence="2">
    <location>
        <begin position="164"/>
        <end position="286"/>
    </location>
</feature>
<dbReference type="PANTHER" id="PTHR46268:SF15">
    <property type="entry name" value="UNIVERSAL STRESS PROTEIN HP_0031"/>
    <property type="match status" value="1"/>
</dbReference>
<organism evidence="3 4">
    <name type="scientific">Noviherbaspirillum humi</name>
    <dbReference type="NCBI Taxonomy" id="1688639"/>
    <lineage>
        <taxon>Bacteria</taxon>
        <taxon>Pseudomonadati</taxon>
        <taxon>Pseudomonadota</taxon>
        <taxon>Betaproteobacteria</taxon>
        <taxon>Burkholderiales</taxon>
        <taxon>Oxalobacteraceae</taxon>
        <taxon>Noviherbaspirillum</taxon>
    </lineage>
</organism>
<dbReference type="PANTHER" id="PTHR46268">
    <property type="entry name" value="STRESS RESPONSE PROTEIN NHAX"/>
    <property type="match status" value="1"/>
</dbReference>
<comment type="similarity">
    <text evidence="1">Belongs to the universal stress protein A family.</text>
</comment>
<dbReference type="SUPFAM" id="SSF52402">
    <property type="entry name" value="Adenine nucleotide alpha hydrolases-like"/>
    <property type="match status" value="2"/>
</dbReference>
<evidence type="ECO:0000259" key="2">
    <source>
        <dbReference type="Pfam" id="PF00582"/>
    </source>
</evidence>
<dbReference type="EMBL" id="FZOT01000007">
    <property type="protein sequence ID" value="SNS82879.1"/>
    <property type="molecule type" value="Genomic_DNA"/>
</dbReference>
<proteinExistence type="inferred from homology"/>
<dbReference type="Gene3D" id="3.40.50.12370">
    <property type="match status" value="1"/>
</dbReference>
<gene>
    <name evidence="3" type="ORF">SAMN06265795_10784</name>
</gene>
<dbReference type="InterPro" id="IPR006016">
    <property type="entry name" value="UspA"/>
</dbReference>
<reference evidence="3 4" key="1">
    <citation type="submission" date="2017-06" db="EMBL/GenBank/DDBJ databases">
        <authorList>
            <person name="Kim H.J."/>
            <person name="Triplett B.A."/>
        </authorList>
    </citation>
    <scope>NUCLEOTIDE SEQUENCE [LARGE SCALE GENOMIC DNA]</scope>
    <source>
        <strain evidence="3 4">U15</strain>
    </source>
</reference>
<accession>A0A239HNE2</accession>
<evidence type="ECO:0000256" key="1">
    <source>
        <dbReference type="ARBA" id="ARBA00008791"/>
    </source>
</evidence>
<dbReference type="PRINTS" id="PR01438">
    <property type="entry name" value="UNVRSLSTRESS"/>
</dbReference>
<protein>
    <submittedName>
        <fullName evidence="3">Nucleotide-binding universal stress protein, UspA family</fullName>
    </submittedName>
</protein>
<dbReference type="RefSeq" id="WP_089399679.1">
    <property type="nucleotide sequence ID" value="NZ_FZOT01000007.1"/>
</dbReference>
<dbReference type="CDD" id="cd00293">
    <property type="entry name" value="USP-like"/>
    <property type="match status" value="1"/>
</dbReference>
<keyword evidence="4" id="KW-1185">Reference proteome</keyword>
<dbReference type="OrthoDB" id="9804721at2"/>
<dbReference type="Pfam" id="PF00582">
    <property type="entry name" value="Usp"/>
    <property type="match status" value="1"/>
</dbReference>
<dbReference type="AlphaFoldDB" id="A0A239HNE2"/>